<dbReference type="Proteomes" id="UP000006310">
    <property type="component" value="Chromosome 8"/>
</dbReference>
<evidence type="ECO:0000256" key="1">
    <source>
        <dbReference type="SAM" id="MobiDB-lite"/>
    </source>
</evidence>
<reference evidence="2 3" key="1">
    <citation type="journal article" date="2011" name="Proc. Natl. Acad. Sci. U.S.A.">
        <title>Evolutionary erosion of yeast sex chromosomes by mating-type switching accidents.</title>
        <authorList>
            <person name="Gordon J.L."/>
            <person name="Armisen D."/>
            <person name="Proux-Wera E."/>
            <person name="Oheigeartaigh S.S."/>
            <person name="Byrne K.P."/>
            <person name="Wolfe K.H."/>
        </authorList>
    </citation>
    <scope>NUCLEOTIDE SEQUENCE [LARGE SCALE GENOMIC DNA]</scope>
    <source>
        <strain evidence="3">ATCC MYA-139 / BCRC 22969 / CBS 8797 / CCRC 22969 / KCTC 17520 / NBRC 10181 / NCYC 3082</strain>
    </source>
</reference>
<dbReference type="OrthoDB" id="4068794at2759"/>
<accession>J7S9T9</accession>
<protein>
    <submittedName>
        <fullName evidence="2">Uncharacterized protein</fullName>
    </submittedName>
</protein>
<feature type="region of interest" description="Disordered" evidence="1">
    <location>
        <begin position="132"/>
        <end position="158"/>
    </location>
</feature>
<dbReference type="AlphaFoldDB" id="J7S9T9"/>
<feature type="compositionally biased region" description="Basic and acidic residues" evidence="1">
    <location>
        <begin position="145"/>
        <end position="158"/>
    </location>
</feature>
<evidence type="ECO:0000313" key="3">
    <source>
        <dbReference type="Proteomes" id="UP000006310"/>
    </source>
</evidence>
<evidence type="ECO:0000313" key="2">
    <source>
        <dbReference type="EMBL" id="CCK71706.1"/>
    </source>
</evidence>
<proteinExistence type="predicted"/>
<dbReference type="eggNOG" id="ENOG502S3XF">
    <property type="taxonomic scope" value="Eukaryota"/>
</dbReference>
<feature type="region of interest" description="Disordered" evidence="1">
    <location>
        <begin position="1"/>
        <end position="22"/>
    </location>
</feature>
<dbReference type="GeneID" id="34527438"/>
<dbReference type="HOGENOM" id="CLU_642602_0_0_1"/>
<keyword evidence="3" id="KW-1185">Reference proteome</keyword>
<dbReference type="KEGG" id="kng:KNAG_0H02910"/>
<dbReference type="EMBL" id="HE978321">
    <property type="protein sequence ID" value="CCK71706.1"/>
    <property type="molecule type" value="Genomic_DNA"/>
</dbReference>
<name>J7S9T9_HUIN7</name>
<sequence length="427" mass="48871">MSVSNGDKGNLVETRRLSPSNGNVTVNFMQRRKPQKDLHLESGEQFTPKSDQRSVFDTSFKCAAHCENGPFAHNCSKDDSGTSSISTYASNVDRTQDTEATSVSDAAFWLPNAKSDVVPIINNHPKFKSAQVKKNLFTRKTSQRSSKESKASSRDSHNSIKRTRSLFGLDLFFFNKKAKPKAKILPQSKPLPLYDEIVPIKEEFQTLFDVTEEVDRTKNDMLVDLAGTFDNLLLHAYHDEIPKPLPRIVDDEHLPENQVHEEESLTLEDNSSIIDSDILSNFSKLGKMISMNQPPPRSERRPRLLNKVHLKSFYYNRGNSRSDIFQRLYAEHDNVLVDVPVNETDSVPASSQRHSTRKTVEFANTVFLSETWSPEEYNRCDGMFFRNEEAVFTDTRFAQPIKRELNLYKKTEMTVHEGSMENVQYFE</sequence>
<dbReference type="RefSeq" id="XP_022465951.1">
    <property type="nucleotide sequence ID" value="XM_022609568.1"/>
</dbReference>
<reference evidence="3" key="2">
    <citation type="submission" date="2012-08" db="EMBL/GenBank/DDBJ databases">
        <title>Genome sequence of Kazachstania naganishii.</title>
        <authorList>
            <person name="Gordon J.L."/>
            <person name="Armisen D."/>
            <person name="Proux-Wera E."/>
            <person name="OhEigeartaigh S.S."/>
            <person name="Byrne K.P."/>
            <person name="Wolfe K.H."/>
        </authorList>
    </citation>
    <scope>NUCLEOTIDE SEQUENCE [LARGE SCALE GENOMIC DNA]</scope>
    <source>
        <strain evidence="3">ATCC MYA-139 / BCRC 22969 / CBS 8797 / CCRC 22969 / KCTC 17520 / NBRC 10181 / NCYC 3082</strain>
    </source>
</reference>
<organism evidence="2 3">
    <name type="scientific">Huiozyma naganishii (strain ATCC MYA-139 / BCRC 22969 / CBS 8797 / KCTC 17520 / NBRC 10181 / NCYC 3082 / Yp74L-3)</name>
    <name type="common">Yeast</name>
    <name type="synonym">Kazachstania naganishii</name>
    <dbReference type="NCBI Taxonomy" id="1071383"/>
    <lineage>
        <taxon>Eukaryota</taxon>
        <taxon>Fungi</taxon>
        <taxon>Dikarya</taxon>
        <taxon>Ascomycota</taxon>
        <taxon>Saccharomycotina</taxon>
        <taxon>Saccharomycetes</taxon>
        <taxon>Saccharomycetales</taxon>
        <taxon>Saccharomycetaceae</taxon>
        <taxon>Huiozyma</taxon>
    </lineage>
</organism>
<gene>
    <name evidence="2" type="primary">KNAG0H02910</name>
    <name evidence="2" type="ordered locus">KNAG_0H02910</name>
</gene>